<dbReference type="OrthoDB" id="9774179at2"/>
<proteinExistence type="predicted"/>
<dbReference type="EMBL" id="FOWX01000060">
    <property type="protein sequence ID" value="SFQ31225.1"/>
    <property type="molecule type" value="Genomic_DNA"/>
</dbReference>
<evidence type="ECO:0000259" key="1">
    <source>
        <dbReference type="Pfam" id="PF01575"/>
    </source>
</evidence>
<dbReference type="SUPFAM" id="SSF54637">
    <property type="entry name" value="Thioesterase/thiol ester dehydrase-isomerase"/>
    <property type="match status" value="1"/>
</dbReference>
<gene>
    <name evidence="2" type="ORF">SAMN05216190_1607</name>
</gene>
<dbReference type="RefSeq" id="WP_090505982.1">
    <property type="nucleotide sequence ID" value="NZ_FOWX01000060.1"/>
</dbReference>
<accession>A0A1I5XGY9</accession>
<dbReference type="PRINTS" id="PR01483">
    <property type="entry name" value="FASYNTHASE"/>
</dbReference>
<dbReference type="InterPro" id="IPR002539">
    <property type="entry name" value="MaoC-like_dom"/>
</dbReference>
<keyword evidence="3" id="KW-1185">Reference proteome</keyword>
<dbReference type="PANTHER" id="PTHR43841:SF3">
    <property type="entry name" value="(3R)-HYDROXYACYL-ACP DEHYDRATASE SUBUNIT HADB"/>
    <property type="match status" value="1"/>
</dbReference>
<dbReference type="Proteomes" id="UP000198784">
    <property type="component" value="Unassembled WGS sequence"/>
</dbReference>
<dbReference type="Gene3D" id="3.10.129.10">
    <property type="entry name" value="Hotdog Thioesterase"/>
    <property type="match status" value="1"/>
</dbReference>
<dbReference type="GO" id="GO:0004312">
    <property type="term" value="F:fatty acid synthase activity"/>
    <property type="evidence" value="ECO:0007669"/>
    <property type="project" value="InterPro"/>
</dbReference>
<evidence type="ECO:0000313" key="3">
    <source>
        <dbReference type="Proteomes" id="UP000198784"/>
    </source>
</evidence>
<dbReference type="InterPro" id="IPR003965">
    <property type="entry name" value="Fatty_acid_synthase"/>
</dbReference>
<dbReference type="AlphaFoldDB" id="A0A1I5XGY9"/>
<protein>
    <submittedName>
        <fullName evidence="2">MaoC like domain-containing protein</fullName>
    </submittedName>
</protein>
<sequence length="138" mass="14877">MTIPFAESTPGQRIAEFTSSIITPQILQAYAEASGDSNPLHLDKSFAQKAGFDDVIVHGMLGMALLGRLLTAHFAPQDIRNFSARFVSTIPVGKQIHCYAEVAEQSPQGLLLNLYAQPLGSEKTAIRGQARISVLAPK</sequence>
<name>A0A1I5XGY9_9PSED</name>
<dbReference type="Pfam" id="PF01575">
    <property type="entry name" value="MaoC_dehydratas"/>
    <property type="match status" value="1"/>
</dbReference>
<dbReference type="GO" id="GO:0006633">
    <property type="term" value="P:fatty acid biosynthetic process"/>
    <property type="evidence" value="ECO:0007669"/>
    <property type="project" value="InterPro"/>
</dbReference>
<dbReference type="InterPro" id="IPR029069">
    <property type="entry name" value="HotDog_dom_sf"/>
</dbReference>
<feature type="domain" description="MaoC-like" evidence="1">
    <location>
        <begin position="9"/>
        <end position="104"/>
    </location>
</feature>
<reference evidence="3" key="1">
    <citation type="submission" date="2016-10" db="EMBL/GenBank/DDBJ databases">
        <authorList>
            <person name="Varghese N."/>
            <person name="Submissions S."/>
        </authorList>
    </citation>
    <scope>NUCLEOTIDE SEQUENCE [LARGE SCALE GENOMIC DNA]</scope>
    <source>
        <strain evidence="3">DSM 17834</strain>
    </source>
</reference>
<dbReference type="STRING" id="289003.SAMN05216190_1607"/>
<organism evidence="2 3">
    <name type="scientific">Pseudomonas borbori</name>
    <dbReference type="NCBI Taxonomy" id="289003"/>
    <lineage>
        <taxon>Bacteria</taxon>
        <taxon>Pseudomonadati</taxon>
        <taxon>Pseudomonadota</taxon>
        <taxon>Gammaproteobacteria</taxon>
        <taxon>Pseudomonadales</taxon>
        <taxon>Pseudomonadaceae</taxon>
        <taxon>Pseudomonas</taxon>
    </lineage>
</organism>
<dbReference type="GO" id="GO:0005835">
    <property type="term" value="C:fatty acid synthase complex"/>
    <property type="evidence" value="ECO:0007669"/>
    <property type="project" value="InterPro"/>
</dbReference>
<evidence type="ECO:0000313" key="2">
    <source>
        <dbReference type="EMBL" id="SFQ31225.1"/>
    </source>
</evidence>
<dbReference type="PANTHER" id="PTHR43841">
    <property type="entry name" value="3-HYDROXYACYL-THIOESTER DEHYDRATASE HTDX-RELATED"/>
    <property type="match status" value="1"/>
</dbReference>